<dbReference type="AlphaFoldDB" id="A0A9P0AT30"/>
<dbReference type="GO" id="GO:0019903">
    <property type="term" value="F:protein phosphatase binding"/>
    <property type="evidence" value="ECO:0007669"/>
    <property type="project" value="InterPro"/>
</dbReference>
<dbReference type="PANTHER" id="PTHR12634">
    <property type="entry name" value="SIT4 YEAST -ASSOCIATING PROTEIN-RELATED"/>
    <property type="match status" value="1"/>
</dbReference>
<dbReference type="GO" id="GO:0019888">
    <property type="term" value="F:protein phosphatase regulator activity"/>
    <property type="evidence" value="ECO:0007669"/>
    <property type="project" value="TreeGrafter"/>
</dbReference>
<feature type="region of interest" description="Disordered" evidence="3">
    <location>
        <begin position="721"/>
        <end position="769"/>
    </location>
</feature>
<feature type="region of interest" description="Disordered" evidence="3">
    <location>
        <begin position="639"/>
        <end position="695"/>
    </location>
</feature>
<name>A0A9P0AT30_BRAAE</name>
<evidence type="ECO:0000313" key="5">
    <source>
        <dbReference type="Proteomes" id="UP001154078"/>
    </source>
</evidence>
<evidence type="ECO:0000256" key="3">
    <source>
        <dbReference type="SAM" id="MobiDB-lite"/>
    </source>
</evidence>
<sequence length="818" mass="92605">MFWKHLSGSSSVIDTLLAKEDVTLQEVMDAEDIINDCRVQNKSLIDYLLKPEVMEELVTLITKEPSLEIEERSRFKYPNVACELLTCDVPALNERLASDEALLDKLYSFLECEPQLNPLLASYFSKIMGALIAKKTEQNWLSYQMTCLQVLDFLKAKDTFISLLLKHLGTSAIMDLMLKIMTQVEGVEIRQNILNWLDSQRIMQSLVMLFDPKVDKERHYNVAQLLCDFIRIARDTQRNSTERADPDPLLNTLESSETIALLLEQILGEEKSESAIVGGIQVLLALMDVYQTSMSKYMQNIYSTNINDEANDIELKQKIIFNTTQSIRKRVKDFHNLLLDPPKKMPINTTMGMLEIPLGNTRLQIVKLFATLISSNNEELLQDVVTLGTFQVLLDLFFKYPWNNFLHTQVENCLVSALQTYVSDETDENSNALCKHLLVNCKLIQRILEAWKENDELQAQEKGIRQGYMGHLISIVNKLDELCSIISLGQYITDNLPEVAKSLEEFKETTLSETNKLQDSLLGGVHPNNSDNDDYSVHLNYSQSNAMQQQMYSQYQMQNLTPQYIVDYSEFNDDAFNDGEDTLQNIDHRTDMNFDISEGDLVQQHEIFKQVCAQNINTLDDADDQIFEEREQTFQTVIEKPSDQNEAVYSSDSDDESPPAEDAMDVDPWTSPKPAPPVVSVVTQDPWGTGDNANSDANVGGWADFSAASFEANFKNVFEGNKDKGSSATQSKTEAVAENDIKVESIAENQEEQPSKKEQPVETPKTVENPLEIKAVLNDDEAMKCAAGDQVPETVLESTKQKESSTTEPSKKQFFTEV</sequence>
<comment type="similarity">
    <text evidence="1">Belongs to the SAPS family.</text>
</comment>
<feature type="compositionally biased region" description="Acidic residues" evidence="3">
    <location>
        <begin position="652"/>
        <end position="665"/>
    </location>
</feature>
<organism evidence="4 5">
    <name type="scientific">Brassicogethes aeneus</name>
    <name type="common">Rape pollen beetle</name>
    <name type="synonym">Meligethes aeneus</name>
    <dbReference type="NCBI Taxonomy" id="1431903"/>
    <lineage>
        <taxon>Eukaryota</taxon>
        <taxon>Metazoa</taxon>
        <taxon>Ecdysozoa</taxon>
        <taxon>Arthropoda</taxon>
        <taxon>Hexapoda</taxon>
        <taxon>Insecta</taxon>
        <taxon>Pterygota</taxon>
        <taxon>Neoptera</taxon>
        <taxon>Endopterygota</taxon>
        <taxon>Coleoptera</taxon>
        <taxon>Polyphaga</taxon>
        <taxon>Cucujiformia</taxon>
        <taxon>Nitidulidae</taxon>
        <taxon>Meligethinae</taxon>
        <taxon>Brassicogethes</taxon>
    </lineage>
</organism>
<dbReference type="GO" id="GO:0005634">
    <property type="term" value="C:nucleus"/>
    <property type="evidence" value="ECO:0007669"/>
    <property type="project" value="TreeGrafter"/>
</dbReference>
<feature type="region of interest" description="Disordered" evidence="3">
    <location>
        <begin position="787"/>
        <end position="818"/>
    </location>
</feature>
<dbReference type="OrthoDB" id="295029at2759"/>
<dbReference type="PANTHER" id="PTHR12634:SF8">
    <property type="entry name" value="FIERY MOUNTAIN, ISOFORM D"/>
    <property type="match status" value="1"/>
</dbReference>
<dbReference type="Proteomes" id="UP001154078">
    <property type="component" value="Chromosome 1"/>
</dbReference>
<evidence type="ECO:0000313" key="4">
    <source>
        <dbReference type="EMBL" id="CAH0547223.1"/>
    </source>
</evidence>
<gene>
    <name evidence="4" type="ORF">MELIAE_LOCUS1256</name>
</gene>
<protein>
    <recommendedName>
        <fullName evidence="6">Serine/threonine-protein phosphatase 6 regulatory subunit 3</fullName>
    </recommendedName>
</protein>
<evidence type="ECO:0008006" key="6">
    <source>
        <dbReference type="Google" id="ProtNLM"/>
    </source>
</evidence>
<evidence type="ECO:0000256" key="1">
    <source>
        <dbReference type="ARBA" id="ARBA00006180"/>
    </source>
</evidence>
<keyword evidence="2" id="KW-0131">Cell cycle</keyword>
<feature type="compositionally biased region" description="Basic and acidic residues" evidence="3">
    <location>
        <begin position="799"/>
        <end position="811"/>
    </location>
</feature>
<dbReference type="Pfam" id="PF04499">
    <property type="entry name" value="SAPS"/>
    <property type="match status" value="1"/>
</dbReference>
<proteinExistence type="inferred from homology"/>
<dbReference type="GO" id="GO:0005829">
    <property type="term" value="C:cytosol"/>
    <property type="evidence" value="ECO:0007669"/>
    <property type="project" value="TreeGrafter"/>
</dbReference>
<dbReference type="EMBL" id="OV121132">
    <property type="protein sequence ID" value="CAH0547223.1"/>
    <property type="molecule type" value="Genomic_DNA"/>
</dbReference>
<dbReference type="InterPro" id="IPR007587">
    <property type="entry name" value="SAPS"/>
</dbReference>
<evidence type="ECO:0000256" key="2">
    <source>
        <dbReference type="ARBA" id="ARBA00023306"/>
    </source>
</evidence>
<reference evidence="4" key="1">
    <citation type="submission" date="2021-12" db="EMBL/GenBank/DDBJ databases">
        <authorList>
            <person name="King R."/>
        </authorList>
    </citation>
    <scope>NUCLEOTIDE SEQUENCE</scope>
</reference>
<keyword evidence="5" id="KW-1185">Reference proteome</keyword>
<accession>A0A9P0AT30</accession>